<dbReference type="RefSeq" id="WP_143097215.1">
    <property type="nucleotide sequence ID" value="NZ_BJXR01000033.1"/>
</dbReference>
<dbReference type="Proteomes" id="UP000321514">
    <property type="component" value="Unassembled WGS sequence"/>
</dbReference>
<reference evidence="3 4" key="1">
    <citation type="submission" date="2016-10" db="EMBL/GenBank/DDBJ databases">
        <authorList>
            <person name="Varghese N."/>
            <person name="Submissions S."/>
        </authorList>
    </citation>
    <scope>NUCLEOTIDE SEQUENCE [LARGE SCALE GENOMIC DNA]</scope>
    <source>
        <strain evidence="3 4">DSM 16525</strain>
    </source>
</reference>
<reference evidence="2 5" key="2">
    <citation type="submission" date="2019-07" db="EMBL/GenBank/DDBJ databases">
        <title>Whole genome shotgun sequence of Myxococcus fulvus NBRC 100333.</title>
        <authorList>
            <person name="Hosoyama A."/>
            <person name="Uohara A."/>
            <person name="Ohji S."/>
            <person name="Ichikawa N."/>
        </authorList>
    </citation>
    <scope>NUCLEOTIDE SEQUENCE [LARGE SCALE GENOMIC DNA]</scope>
    <source>
        <strain evidence="2 5">NBRC 100333</strain>
    </source>
</reference>
<evidence type="ECO:0000313" key="3">
    <source>
        <dbReference type="EMBL" id="SEU16736.1"/>
    </source>
</evidence>
<gene>
    <name evidence="2" type="ORF">MFU01_42800</name>
    <name evidence="3" type="ORF">SAMN05443572_105497</name>
</gene>
<evidence type="ECO:0008006" key="6">
    <source>
        <dbReference type="Google" id="ProtNLM"/>
    </source>
</evidence>
<evidence type="ECO:0000313" key="4">
    <source>
        <dbReference type="Proteomes" id="UP000183760"/>
    </source>
</evidence>
<proteinExistence type="predicted"/>
<accession>A0A511T6L0</accession>
<dbReference type="AlphaFoldDB" id="A0A511T6L0"/>
<sequence length="174" mass="17565">MSAFPARLVSLSSLLAALVLYAGPASAETVTLNCPGTMAVNYSPGMTNTPRFMTISGTGVFGPCVGLPLGIISADYSGVAQGTTSCLTSSTTANLTLKWNDGTVSTLSLTQTLNTRPTGQVVSVYAGTVTAGRFQGAIATATLTLAQTDLLGCFTEEGVTATAGPAVFTIVSLL</sequence>
<evidence type="ECO:0000256" key="1">
    <source>
        <dbReference type="SAM" id="SignalP"/>
    </source>
</evidence>
<feature type="signal peptide" evidence="1">
    <location>
        <begin position="1"/>
        <end position="27"/>
    </location>
</feature>
<evidence type="ECO:0000313" key="2">
    <source>
        <dbReference type="EMBL" id="GEN09243.1"/>
    </source>
</evidence>
<dbReference type="OrthoDB" id="5519257at2"/>
<keyword evidence="1" id="KW-0732">Signal</keyword>
<protein>
    <recommendedName>
        <fullName evidence="6">Lipoprotein</fullName>
    </recommendedName>
</protein>
<keyword evidence="4" id="KW-1185">Reference proteome</keyword>
<evidence type="ECO:0000313" key="5">
    <source>
        <dbReference type="Proteomes" id="UP000321514"/>
    </source>
</evidence>
<name>A0A511T6L0_MYXFU</name>
<dbReference type="Proteomes" id="UP000183760">
    <property type="component" value="Unassembled WGS sequence"/>
</dbReference>
<dbReference type="EMBL" id="BJXR01000033">
    <property type="protein sequence ID" value="GEN09243.1"/>
    <property type="molecule type" value="Genomic_DNA"/>
</dbReference>
<organism evidence="2 5">
    <name type="scientific">Myxococcus fulvus</name>
    <dbReference type="NCBI Taxonomy" id="33"/>
    <lineage>
        <taxon>Bacteria</taxon>
        <taxon>Pseudomonadati</taxon>
        <taxon>Myxococcota</taxon>
        <taxon>Myxococcia</taxon>
        <taxon>Myxococcales</taxon>
        <taxon>Cystobacterineae</taxon>
        <taxon>Myxococcaceae</taxon>
        <taxon>Myxococcus</taxon>
    </lineage>
</organism>
<feature type="chain" id="PRO_5022931926" description="Lipoprotein" evidence="1">
    <location>
        <begin position="28"/>
        <end position="174"/>
    </location>
</feature>
<comment type="caution">
    <text evidence="2">The sequence shown here is derived from an EMBL/GenBank/DDBJ whole genome shotgun (WGS) entry which is preliminary data.</text>
</comment>
<dbReference type="EMBL" id="FOIB01000005">
    <property type="protein sequence ID" value="SEU16736.1"/>
    <property type="molecule type" value="Genomic_DNA"/>
</dbReference>